<accession>A0A7C8HZC0</accession>
<dbReference type="GO" id="GO:0005634">
    <property type="term" value="C:nucleus"/>
    <property type="evidence" value="ECO:0007669"/>
    <property type="project" value="TreeGrafter"/>
</dbReference>
<keyword evidence="4" id="KW-1185">Reference proteome</keyword>
<dbReference type="PANTHER" id="PTHR13360">
    <property type="entry name" value="ACTIVATING SIGNAL COINTEGRATOR 1 COMPLEX SUBUNIT 1"/>
    <property type="match status" value="1"/>
</dbReference>
<protein>
    <submittedName>
        <fullName evidence="3">AKAP7 2'5' RNA ligase-like domain-containing protein</fullName>
    </submittedName>
</protein>
<evidence type="ECO:0000259" key="2">
    <source>
        <dbReference type="Pfam" id="PF10469"/>
    </source>
</evidence>
<feature type="domain" description="A-kinase anchor protein 7-like phosphoesterase" evidence="2">
    <location>
        <begin position="66"/>
        <end position="329"/>
    </location>
</feature>
<evidence type="ECO:0000313" key="3">
    <source>
        <dbReference type="EMBL" id="KAF2866074.1"/>
    </source>
</evidence>
<sequence length="350" mass="38779">MGKKKGKAEYNDFLDGEKLRDNSAVRTTLEDSSSLQRTVSPPPPREKAKGKGKGKSYSKPKTPALTHFLCLPLVNDLTKPQLQQSLDVFKEDMAKEEVVSSKAIRPLGTLHLTIAVMALKETALEEAGKCLQDLDLQELLRNAQSRLTESTPDSQEVTEMSASEKGGSGPEAENPALSLSLRSLVPMGAARNTSVLYAKPVDATARLYPFASALRDHFMEKGFLVRETRPLKLHATIVNTIYAKPRRKPPPRPQPLPTRNGPESEPPERKQDDDGTEHVVASRGEGRGLNPNRWLHFDATSIIERYADTVWADGVRIEKVQICKMGAKKILNEDGEVVEEEYEEVFSKAL</sequence>
<evidence type="ECO:0000256" key="1">
    <source>
        <dbReference type="SAM" id="MobiDB-lite"/>
    </source>
</evidence>
<dbReference type="InterPro" id="IPR009210">
    <property type="entry name" value="ASCC1"/>
</dbReference>
<dbReference type="PANTHER" id="PTHR13360:SF1">
    <property type="entry name" value="ACTIVATING SIGNAL COINTEGRATOR 1 COMPLEX SUBUNIT 1"/>
    <property type="match status" value="1"/>
</dbReference>
<dbReference type="InterPro" id="IPR019510">
    <property type="entry name" value="AKAP7-like_phosphoesterase"/>
</dbReference>
<evidence type="ECO:0000313" key="4">
    <source>
        <dbReference type="Proteomes" id="UP000481861"/>
    </source>
</evidence>
<feature type="compositionally biased region" description="Polar residues" evidence="1">
    <location>
        <begin position="24"/>
        <end position="39"/>
    </location>
</feature>
<feature type="compositionally biased region" description="Basic and acidic residues" evidence="1">
    <location>
        <begin position="266"/>
        <end position="277"/>
    </location>
</feature>
<dbReference type="GO" id="GO:0006307">
    <property type="term" value="P:DNA alkylation repair"/>
    <property type="evidence" value="ECO:0007669"/>
    <property type="project" value="InterPro"/>
</dbReference>
<dbReference type="OrthoDB" id="277832at2759"/>
<dbReference type="Gene3D" id="3.90.1140.10">
    <property type="entry name" value="Cyclic phosphodiesterase"/>
    <property type="match status" value="1"/>
</dbReference>
<name>A0A7C8HZC0_9PLEO</name>
<feature type="region of interest" description="Disordered" evidence="1">
    <location>
        <begin position="146"/>
        <end position="175"/>
    </location>
</feature>
<gene>
    <name evidence="3" type="ORF">BDV95DRAFT_505694</name>
</gene>
<dbReference type="GO" id="GO:0016874">
    <property type="term" value="F:ligase activity"/>
    <property type="evidence" value="ECO:0007669"/>
    <property type="project" value="UniProtKB-KW"/>
</dbReference>
<dbReference type="Proteomes" id="UP000481861">
    <property type="component" value="Unassembled WGS sequence"/>
</dbReference>
<feature type="compositionally biased region" description="Basic and acidic residues" evidence="1">
    <location>
        <begin position="7"/>
        <end position="23"/>
    </location>
</feature>
<dbReference type="Pfam" id="PF10469">
    <property type="entry name" value="AKAP7_NLS"/>
    <property type="match status" value="1"/>
</dbReference>
<dbReference type="GO" id="GO:0006355">
    <property type="term" value="P:regulation of DNA-templated transcription"/>
    <property type="evidence" value="ECO:0007669"/>
    <property type="project" value="TreeGrafter"/>
</dbReference>
<keyword evidence="3" id="KW-0436">Ligase</keyword>
<organism evidence="3 4">
    <name type="scientific">Massariosphaeria phaeospora</name>
    <dbReference type="NCBI Taxonomy" id="100035"/>
    <lineage>
        <taxon>Eukaryota</taxon>
        <taxon>Fungi</taxon>
        <taxon>Dikarya</taxon>
        <taxon>Ascomycota</taxon>
        <taxon>Pezizomycotina</taxon>
        <taxon>Dothideomycetes</taxon>
        <taxon>Pleosporomycetidae</taxon>
        <taxon>Pleosporales</taxon>
        <taxon>Pleosporales incertae sedis</taxon>
        <taxon>Massariosphaeria</taxon>
    </lineage>
</organism>
<dbReference type="EMBL" id="JAADJZ010000029">
    <property type="protein sequence ID" value="KAF2866074.1"/>
    <property type="molecule type" value="Genomic_DNA"/>
</dbReference>
<comment type="caution">
    <text evidence="3">The sequence shown here is derived from an EMBL/GenBank/DDBJ whole genome shotgun (WGS) entry which is preliminary data.</text>
</comment>
<feature type="region of interest" description="Disordered" evidence="1">
    <location>
        <begin position="1"/>
        <end position="60"/>
    </location>
</feature>
<feature type="region of interest" description="Disordered" evidence="1">
    <location>
        <begin position="242"/>
        <end position="285"/>
    </location>
</feature>
<dbReference type="AlphaFoldDB" id="A0A7C8HZC0"/>
<feature type="compositionally biased region" description="Polar residues" evidence="1">
    <location>
        <begin position="146"/>
        <end position="161"/>
    </location>
</feature>
<reference evidence="3 4" key="1">
    <citation type="submission" date="2020-01" db="EMBL/GenBank/DDBJ databases">
        <authorList>
            <consortium name="DOE Joint Genome Institute"/>
            <person name="Haridas S."/>
            <person name="Albert R."/>
            <person name="Binder M."/>
            <person name="Bloem J."/>
            <person name="Labutti K."/>
            <person name="Salamov A."/>
            <person name="Andreopoulos B."/>
            <person name="Baker S.E."/>
            <person name="Barry K."/>
            <person name="Bills G."/>
            <person name="Bluhm B.H."/>
            <person name="Cannon C."/>
            <person name="Castanera R."/>
            <person name="Culley D.E."/>
            <person name="Daum C."/>
            <person name="Ezra D."/>
            <person name="Gonzalez J.B."/>
            <person name="Henrissat B."/>
            <person name="Kuo A."/>
            <person name="Liang C."/>
            <person name="Lipzen A."/>
            <person name="Lutzoni F."/>
            <person name="Magnuson J."/>
            <person name="Mondo S."/>
            <person name="Nolan M."/>
            <person name="Ohm R."/>
            <person name="Pangilinan J."/>
            <person name="Park H.-J.H."/>
            <person name="Ramirez L."/>
            <person name="Alfaro M."/>
            <person name="Sun H."/>
            <person name="Tritt A."/>
            <person name="Yoshinaga Y."/>
            <person name="Zwiers L.-H.L."/>
            <person name="Turgeon B.G."/>
            <person name="Goodwin S.B."/>
            <person name="Spatafora J.W."/>
            <person name="Crous P.W."/>
            <person name="Grigoriev I.V."/>
        </authorList>
    </citation>
    <scope>NUCLEOTIDE SEQUENCE [LARGE SCALE GENOMIC DNA]</scope>
    <source>
        <strain evidence="3 4">CBS 611.86</strain>
    </source>
</reference>
<proteinExistence type="predicted"/>